<evidence type="ECO:0000256" key="5">
    <source>
        <dbReference type="ARBA" id="ARBA00023004"/>
    </source>
</evidence>
<keyword evidence="4" id="KW-0560">Oxidoreductase</keyword>
<dbReference type="GO" id="GO:0006826">
    <property type="term" value="P:iron ion transport"/>
    <property type="evidence" value="ECO:0007669"/>
    <property type="project" value="InterPro"/>
</dbReference>
<dbReference type="Pfam" id="PF00210">
    <property type="entry name" value="Ferritin"/>
    <property type="match status" value="1"/>
</dbReference>
<dbReference type="PANTHER" id="PTHR11431">
    <property type="entry name" value="FERRITIN"/>
    <property type="match status" value="1"/>
</dbReference>
<dbReference type="GO" id="GO:0004322">
    <property type="term" value="F:ferroxidase activity"/>
    <property type="evidence" value="ECO:0007669"/>
    <property type="project" value="TreeGrafter"/>
</dbReference>
<evidence type="ECO:0000313" key="10">
    <source>
        <dbReference type="EMBL" id="EBP4061183.1"/>
    </source>
</evidence>
<feature type="binding site" evidence="7">
    <location>
        <position position="50"/>
    </location>
    <ligand>
        <name>Fe cation</name>
        <dbReference type="ChEBI" id="CHEBI:24875"/>
        <label>1</label>
    </ligand>
</feature>
<accession>A0A5U3G6Z6</accession>
<evidence type="ECO:0000256" key="8">
    <source>
        <dbReference type="RuleBase" id="RU361145"/>
    </source>
</evidence>
<proteinExistence type="inferred from homology"/>
<dbReference type="InterPro" id="IPR008331">
    <property type="entry name" value="Ferritin_DPS_dom"/>
</dbReference>
<dbReference type="PANTHER" id="PTHR11431:SF127">
    <property type="entry name" value="BACTERIAL NON-HEME FERRITIN"/>
    <property type="match status" value="1"/>
</dbReference>
<protein>
    <recommendedName>
        <fullName evidence="8">Ferritin</fullName>
        <ecNumber evidence="8">1.16.3.2</ecNumber>
    </recommendedName>
</protein>
<dbReference type="InterPro" id="IPR041719">
    <property type="entry name" value="Ferritin_prok"/>
</dbReference>
<keyword evidence="5 7" id="KW-0408">Iron</keyword>
<dbReference type="InterPro" id="IPR009078">
    <property type="entry name" value="Ferritin-like_SF"/>
</dbReference>
<dbReference type="EC" id="1.16.3.2" evidence="8"/>
<feature type="binding site" evidence="7">
    <location>
        <position position="53"/>
    </location>
    <ligand>
        <name>Fe cation</name>
        <dbReference type="ChEBI" id="CHEBI:24875"/>
        <label>1</label>
    </ligand>
</feature>
<evidence type="ECO:0000256" key="7">
    <source>
        <dbReference type="PIRSR" id="PIRSR601519-1"/>
    </source>
</evidence>
<dbReference type="FunFam" id="1.20.1260.10:FF:000001">
    <property type="entry name" value="Non-heme ferritin"/>
    <property type="match status" value="1"/>
</dbReference>
<dbReference type="Gene3D" id="1.20.1260.10">
    <property type="match status" value="1"/>
</dbReference>
<evidence type="ECO:0000256" key="2">
    <source>
        <dbReference type="ARBA" id="ARBA00022434"/>
    </source>
</evidence>
<dbReference type="SUPFAM" id="SSF47240">
    <property type="entry name" value="Ferritin-like"/>
    <property type="match status" value="1"/>
</dbReference>
<gene>
    <name evidence="10" type="primary">ftnA</name>
    <name evidence="10" type="ORF">Z599_26495</name>
</gene>
<dbReference type="GO" id="GO:0042802">
    <property type="term" value="F:identical protein binding"/>
    <property type="evidence" value="ECO:0007669"/>
    <property type="project" value="UniProtKB-ARBA"/>
</dbReference>
<keyword evidence="2 8" id="KW-0409">Iron storage</keyword>
<dbReference type="CDD" id="cd01055">
    <property type="entry name" value="Nonheme_Ferritin"/>
    <property type="match status" value="1"/>
</dbReference>
<dbReference type="PROSITE" id="PS50905">
    <property type="entry name" value="FERRITIN_LIKE"/>
    <property type="match status" value="1"/>
</dbReference>
<comment type="catalytic activity">
    <reaction evidence="8">
        <text>4 Fe(2+) + O2 + 6 H2O = 4 iron(III) oxide-hydroxide + 12 H(+)</text>
        <dbReference type="Rhea" id="RHEA:11972"/>
        <dbReference type="ChEBI" id="CHEBI:15377"/>
        <dbReference type="ChEBI" id="CHEBI:15378"/>
        <dbReference type="ChEBI" id="CHEBI:15379"/>
        <dbReference type="ChEBI" id="CHEBI:29033"/>
        <dbReference type="ChEBI" id="CHEBI:78619"/>
        <dbReference type="EC" id="1.16.3.2"/>
    </reaction>
</comment>
<dbReference type="GO" id="GO:0006879">
    <property type="term" value="P:intracellular iron ion homeostasis"/>
    <property type="evidence" value="ECO:0007669"/>
    <property type="project" value="UniProtKB-KW"/>
</dbReference>
<evidence type="ECO:0000259" key="9">
    <source>
        <dbReference type="PROSITE" id="PS50905"/>
    </source>
</evidence>
<evidence type="ECO:0000256" key="6">
    <source>
        <dbReference type="ARBA" id="ARBA00061982"/>
    </source>
</evidence>
<dbReference type="GO" id="GO:0008198">
    <property type="term" value="F:ferrous iron binding"/>
    <property type="evidence" value="ECO:0007669"/>
    <property type="project" value="TreeGrafter"/>
</dbReference>
<dbReference type="GO" id="GO:0005829">
    <property type="term" value="C:cytosol"/>
    <property type="evidence" value="ECO:0007669"/>
    <property type="project" value="TreeGrafter"/>
</dbReference>
<name>A0A5U3G6Z6_SALET</name>
<feature type="binding site" evidence="7">
    <location>
        <position position="94"/>
    </location>
    <ligand>
        <name>Fe cation</name>
        <dbReference type="ChEBI" id="CHEBI:24875"/>
        <label>1</label>
    </ligand>
</feature>
<comment type="similarity">
    <text evidence="1 8">Belongs to the ferritin family. Prokaryotic subfamily.</text>
</comment>
<keyword evidence="3 7" id="KW-0479">Metal-binding</keyword>
<dbReference type="EMBL" id="AAGLQK010000090">
    <property type="protein sequence ID" value="EBP4061183.1"/>
    <property type="molecule type" value="Genomic_DNA"/>
</dbReference>
<sequence>MLKTEMIKKLNEQMNLEFFSSRLYLQMSAWCSANAFEGSAKFLREHASEEHEHMLRLFDYLDGTGSAPVISASEAPEAEYAGLLELFEKTYEHEKLITESINQLADIAFTSKDYSTFNFLQWYVAEQHEEEKLFKSIVDKIRLVGNNGDALYLLDKDIAGMSNNI</sequence>
<organism evidence="10">
    <name type="scientific">Salmonella enterica I</name>
    <dbReference type="NCBI Taxonomy" id="59201"/>
    <lineage>
        <taxon>Bacteria</taxon>
        <taxon>Pseudomonadati</taxon>
        <taxon>Pseudomonadota</taxon>
        <taxon>Gammaproteobacteria</taxon>
        <taxon>Enterobacterales</taxon>
        <taxon>Enterobacteriaceae</taxon>
        <taxon>Salmonella</taxon>
    </lineage>
</organism>
<keyword evidence="8" id="KW-0963">Cytoplasm</keyword>
<comment type="subcellular location">
    <subcellularLocation>
        <location evidence="8">Cytoplasm</location>
    </subcellularLocation>
</comment>
<comment type="caution">
    <text evidence="10">The sequence shown here is derived from an EMBL/GenBank/DDBJ whole genome shotgun (WGS) entry which is preliminary data.</text>
</comment>
<feature type="domain" description="Ferritin-like diiron" evidence="9">
    <location>
        <begin position="1"/>
        <end position="145"/>
    </location>
</feature>
<evidence type="ECO:0000256" key="3">
    <source>
        <dbReference type="ARBA" id="ARBA00022723"/>
    </source>
</evidence>
<evidence type="ECO:0000256" key="1">
    <source>
        <dbReference type="ARBA" id="ARBA00006950"/>
    </source>
</evidence>
<dbReference type="GO" id="GO:0008199">
    <property type="term" value="F:ferric iron binding"/>
    <property type="evidence" value="ECO:0007669"/>
    <property type="project" value="InterPro"/>
</dbReference>
<evidence type="ECO:0000256" key="4">
    <source>
        <dbReference type="ARBA" id="ARBA00023002"/>
    </source>
</evidence>
<dbReference type="InterPro" id="IPR001519">
    <property type="entry name" value="Ferritin"/>
</dbReference>
<reference evidence="10" key="1">
    <citation type="submission" date="2018-07" db="EMBL/GenBank/DDBJ databases">
        <authorList>
            <consortium name="GenomeTrakr network: Whole genome sequencing for foodborne pathogen traceback"/>
        </authorList>
    </citation>
    <scope>NUCLEOTIDE SEQUENCE</scope>
    <source>
        <strain evidence="10">MDH-2013-00175</strain>
    </source>
</reference>
<dbReference type="NCBIfam" id="NF007638">
    <property type="entry name" value="PRK10304.1"/>
    <property type="match status" value="1"/>
</dbReference>
<dbReference type="InterPro" id="IPR012347">
    <property type="entry name" value="Ferritin-like"/>
</dbReference>
<feature type="binding site" evidence="7">
    <location>
        <position position="17"/>
    </location>
    <ligand>
        <name>Fe cation</name>
        <dbReference type="ChEBI" id="CHEBI:24875"/>
        <label>1</label>
    </ligand>
</feature>
<dbReference type="AlphaFoldDB" id="A0A5U3G6Z6"/>
<comment type="function">
    <text evidence="8">Iron-storage protein.</text>
</comment>
<feature type="binding site" evidence="7">
    <location>
        <position position="127"/>
    </location>
    <ligand>
        <name>Fe cation</name>
        <dbReference type="ChEBI" id="CHEBI:24875"/>
        <label>1</label>
    </ligand>
</feature>
<comment type="subunit">
    <text evidence="6">Homooligomer of 24 subunits that assemble into a spherical protein shell (12 +/- 1 nM diameter) that can sequester at least 2000 iron atoms.</text>
</comment>
<dbReference type="InterPro" id="IPR009040">
    <property type="entry name" value="Ferritin-like_diiron"/>
</dbReference>